<feature type="binding site" evidence="6">
    <location>
        <position position="320"/>
    </location>
    <ligand>
        <name>substrate</name>
    </ligand>
</feature>
<dbReference type="Proteomes" id="UP000215383">
    <property type="component" value="Chromosome 1"/>
</dbReference>
<dbReference type="CDD" id="cd03319">
    <property type="entry name" value="L-Ala-DL-Glu_epimerase"/>
    <property type="match status" value="1"/>
</dbReference>
<dbReference type="EC" id="5.1.1.-" evidence="8"/>
<dbReference type="Pfam" id="PF02746">
    <property type="entry name" value="MR_MLE_N"/>
    <property type="match status" value="1"/>
</dbReference>
<feature type="domain" description="Mandelate racemase/muconate lactonizing enzyme C-terminal" evidence="9">
    <location>
        <begin position="141"/>
        <end position="239"/>
    </location>
</feature>
<comment type="similarity">
    <text evidence="1 8">Belongs to the mandelate racemase/muconate lactonizing enzyme family.</text>
</comment>
<dbReference type="PANTHER" id="PTHR48073:SF2">
    <property type="entry name" value="O-SUCCINYLBENZOATE SYNTHASE"/>
    <property type="match status" value="1"/>
</dbReference>
<dbReference type="eggNOG" id="COG4948">
    <property type="taxonomic scope" value="Bacteria"/>
</dbReference>
<dbReference type="SFLD" id="SFLDG00180">
    <property type="entry name" value="muconate_cycloisomerase"/>
    <property type="match status" value="1"/>
</dbReference>
<feature type="active site" description="Proton acceptor; specific for (R)-substrate epimerization" evidence="5">
    <location>
        <position position="162"/>
    </location>
</feature>
<dbReference type="SFLD" id="SFLDF00009">
    <property type="entry name" value="o-succinylbenzoate_synthase"/>
    <property type="match status" value="1"/>
</dbReference>
<evidence type="ECO:0000313" key="11">
    <source>
        <dbReference type="Proteomes" id="UP000215383"/>
    </source>
</evidence>
<feature type="active site" description="Proton acceptor; specific for (S)-substrate epimerization" evidence="5">
    <location>
        <position position="267"/>
    </location>
</feature>
<dbReference type="Pfam" id="PF13378">
    <property type="entry name" value="MR_MLE_C"/>
    <property type="match status" value="1"/>
</dbReference>
<keyword evidence="3 7" id="KW-0460">Magnesium</keyword>
<dbReference type="RefSeq" id="WP_027890863.1">
    <property type="nucleotide sequence ID" value="NZ_LT906446.1"/>
</dbReference>
<feature type="binding site" evidence="6">
    <location>
        <position position="297"/>
    </location>
    <ligand>
        <name>substrate</name>
    </ligand>
</feature>
<dbReference type="FunFam" id="3.30.390.10:FF:000009">
    <property type="entry name" value="Hydrophobic dipeptide epimerase"/>
    <property type="match status" value="1"/>
</dbReference>
<feature type="binding site" evidence="6">
    <location>
        <position position="135"/>
    </location>
    <ligand>
        <name>substrate</name>
    </ligand>
</feature>
<dbReference type="GO" id="GO:0000287">
    <property type="term" value="F:magnesium ion binding"/>
    <property type="evidence" value="ECO:0007669"/>
    <property type="project" value="UniProtKB-ARBA"/>
</dbReference>
<accession>A0A239TF73</accession>
<dbReference type="GO" id="GO:0006518">
    <property type="term" value="P:peptide metabolic process"/>
    <property type="evidence" value="ECO:0007669"/>
    <property type="project" value="UniProtKB-ARBA"/>
</dbReference>
<dbReference type="InterPro" id="IPR034603">
    <property type="entry name" value="Dipeptide_epimerase"/>
</dbReference>
<evidence type="ECO:0000256" key="3">
    <source>
        <dbReference type="ARBA" id="ARBA00022842"/>
    </source>
</evidence>
<dbReference type="InterPro" id="IPR036849">
    <property type="entry name" value="Enolase-like_C_sf"/>
</dbReference>
<keyword evidence="11" id="KW-1185">Reference proteome</keyword>
<feature type="binding site" evidence="6">
    <location>
        <position position="160"/>
    </location>
    <ligand>
        <name>substrate</name>
    </ligand>
</feature>
<evidence type="ECO:0000256" key="1">
    <source>
        <dbReference type="ARBA" id="ARBA00008031"/>
    </source>
</evidence>
<dbReference type="Gene3D" id="3.20.20.120">
    <property type="entry name" value="Enolase-like C-terminal domain"/>
    <property type="match status" value="1"/>
</dbReference>
<dbReference type="SFLD" id="SFLDS00001">
    <property type="entry name" value="Enolase"/>
    <property type="match status" value="1"/>
</dbReference>
<comment type="cofactor">
    <cofactor evidence="7 8">
        <name>Mg(2+)</name>
        <dbReference type="ChEBI" id="CHEBI:18420"/>
    </cofactor>
    <text evidence="7 8">Binds 1 Mg(2+) ion per subunit.</text>
</comment>
<feature type="binding site" evidence="6">
    <location>
        <position position="322"/>
    </location>
    <ligand>
        <name>substrate</name>
    </ligand>
</feature>
<feature type="binding site" evidence="7">
    <location>
        <position position="243"/>
    </location>
    <ligand>
        <name>Mg(2+)</name>
        <dbReference type="ChEBI" id="CHEBI:18420"/>
    </ligand>
</feature>
<evidence type="ECO:0000259" key="9">
    <source>
        <dbReference type="SMART" id="SM00922"/>
    </source>
</evidence>
<dbReference type="SMART" id="SM00922">
    <property type="entry name" value="MR_MLE"/>
    <property type="match status" value="1"/>
</dbReference>
<dbReference type="GeneID" id="78506582"/>
<dbReference type="SUPFAM" id="SSF51604">
    <property type="entry name" value="Enolase C-terminal domain-like"/>
    <property type="match status" value="1"/>
</dbReference>
<sequence length="366" mass="40076">MKIIKIEIGKVKIPLKKPFITALRHVDFAEDIIIKIITDTGNVGYGNAPPTAVITGDSQDSIISAIQNVIAPQLIGLDIWETEEIFQRIDKSMLHNSSAKACLDIAVYDLLGQMCNLPLYKLLGGYRHSFKSDLTISLREPSIMAQDAREAVNNGYTDLKLKVGGNAKLDFERVKAIREAVGDKINIRLDANQGWKPKEAVRLIRQFEDKGLNIELIEQPVIAHDMSGLKFVTDNVDTLIMADEAAFGTYEVFQLLSNRACDLINIKLMKAGGIHNALKIADMASTCGVECMMGCMLESKLGITASASLAGAKSIITRADLDAADLLAEDPIKGGISYNKNTILLNEQAGLGISEIQNWQFITEIK</sequence>
<evidence type="ECO:0000256" key="8">
    <source>
        <dbReference type="RuleBase" id="RU366006"/>
    </source>
</evidence>
<evidence type="ECO:0000256" key="7">
    <source>
        <dbReference type="PIRSR" id="PIRSR634603-3"/>
    </source>
</evidence>
<dbReference type="InterPro" id="IPR013341">
    <property type="entry name" value="Mandelate_racemase_N_dom"/>
</dbReference>
<dbReference type="InterPro" id="IPR013342">
    <property type="entry name" value="Mandelate_racemase_C"/>
</dbReference>
<feature type="binding site" evidence="6">
    <location>
        <position position="295"/>
    </location>
    <ligand>
        <name>substrate</name>
    </ligand>
</feature>
<evidence type="ECO:0000256" key="5">
    <source>
        <dbReference type="PIRSR" id="PIRSR634603-1"/>
    </source>
</evidence>
<feature type="binding site" evidence="7">
    <location>
        <position position="218"/>
    </location>
    <ligand>
        <name>Mg(2+)</name>
        <dbReference type="ChEBI" id="CHEBI:18420"/>
    </ligand>
</feature>
<dbReference type="Gene3D" id="3.30.390.10">
    <property type="entry name" value="Enolase-like, N-terminal domain"/>
    <property type="match status" value="1"/>
</dbReference>
<organism evidence="10 11">
    <name type="scientific">Megamonas hypermegale</name>
    <dbReference type="NCBI Taxonomy" id="158847"/>
    <lineage>
        <taxon>Bacteria</taxon>
        <taxon>Bacillati</taxon>
        <taxon>Bacillota</taxon>
        <taxon>Negativicutes</taxon>
        <taxon>Selenomonadales</taxon>
        <taxon>Selenomonadaceae</taxon>
        <taxon>Megamonas</taxon>
    </lineage>
</organism>
<evidence type="ECO:0000256" key="4">
    <source>
        <dbReference type="ARBA" id="ARBA00023235"/>
    </source>
</evidence>
<feature type="binding site" evidence="7">
    <location>
        <position position="190"/>
    </location>
    <ligand>
        <name>Mg(2+)</name>
        <dbReference type="ChEBI" id="CHEBI:18420"/>
    </ligand>
</feature>
<gene>
    <name evidence="10" type="ORF">SAMEA4364220_00551</name>
</gene>
<dbReference type="AlphaFoldDB" id="A0A239TF73"/>
<name>A0A239TF73_9FIRM</name>
<dbReference type="EMBL" id="LT906446">
    <property type="protein sequence ID" value="SNU96246.1"/>
    <property type="molecule type" value="Genomic_DNA"/>
</dbReference>
<proteinExistence type="inferred from homology"/>
<dbReference type="PANTHER" id="PTHR48073">
    <property type="entry name" value="O-SUCCINYLBENZOATE SYNTHASE-RELATED"/>
    <property type="match status" value="1"/>
</dbReference>
<protein>
    <recommendedName>
        <fullName evidence="8">Dipeptide epimerase</fullName>
        <ecNumber evidence="8">5.1.1.-</ecNumber>
    </recommendedName>
</protein>
<keyword evidence="4 8" id="KW-0413">Isomerase</keyword>
<dbReference type="SUPFAM" id="SSF54826">
    <property type="entry name" value="Enolase N-terminal domain-like"/>
    <property type="match status" value="1"/>
</dbReference>
<feature type="binding site" evidence="6">
    <location>
        <position position="24"/>
    </location>
    <ligand>
        <name>substrate</name>
    </ligand>
</feature>
<dbReference type="InterPro" id="IPR029065">
    <property type="entry name" value="Enolase_C-like"/>
</dbReference>
<evidence type="ECO:0000313" key="10">
    <source>
        <dbReference type="EMBL" id="SNU96246.1"/>
    </source>
</evidence>
<evidence type="ECO:0000256" key="6">
    <source>
        <dbReference type="PIRSR" id="PIRSR634603-2"/>
    </source>
</evidence>
<reference evidence="10 11" key="1">
    <citation type="submission" date="2017-06" db="EMBL/GenBank/DDBJ databases">
        <authorList>
            <consortium name="Pathogen Informatics"/>
        </authorList>
    </citation>
    <scope>NUCLEOTIDE SEQUENCE [LARGE SCALE GENOMIC DNA]</scope>
    <source>
        <strain evidence="10 11">NCTC10570</strain>
    </source>
</reference>
<dbReference type="GO" id="GO:0016855">
    <property type="term" value="F:racemase and epimerase activity, acting on amino acids and derivatives"/>
    <property type="evidence" value="ECO:0007669"/>
    <property type="project" value="UniProtKB-UniRule"/>
</dbReference>
<dbReference type="InterPro" id="IPR029017">
    <property type="entry name" value="Enolase-like_N"/>
</dbReference>
<keyword evidence="2 7" id="KW-0479">Metal-binding</keyword>
<evidence type="ECO:0000256" key="2">
    <source>
        <dbReference type="ARBA" id="ARBA00022723"/>
    </source>
</evidence>